<dbReference type="AlphaFoldDB" id="A0A371CM73"/>
<dbReference type="OrthoDB" id="417125at2759"/>
<dbReference type="STRING" id="139420.A0A371CM73"/>
<dbReference type="Gene3D" id="3.40.50.12760">
    <property type="match status" value="1"/>
</dbReference>
<evidence type="ECO:0000313" key="3">
    <source>
        <dbReference type="Proteomes" id="UP000256964"/>
    </source>
</evidence>
<name>A0A371CM73_9APHY</name>
<organism evidence="2 3">
    <name type="scientific">Lentinus brumalis</name>
    <dbReference type="NCBI Taxonomy" id="2498619"/>
    <lineage>
        <taxon>Eukaryota</taxon>
        <taxon>Fungi</taxon>
        <taxon>Dikarya</taxon>
        <taxon>Basidiomycota</taxon>
        <taxon>Agaricomycotina</taxon>
        <taxon>Agaricomycetes</taxon>
        <taxon>Polyporales</taxon>
        <taxon>Polyporaceae</taxon>
        <taxon>Lentinus</taxon>
    </lineage>
</organism>
<sequence>MLLEKCQRYKHLPQDLLQYDCSPTSSAEVSLDSRKRLPLTFIHNFNIVVLDGHALRTYQHPLISTPDPDVDMLKAAHGAYRDRLLITQMIIALQSIALGGTIVMRLSHIECFPALQLLYLLDSVSSELVVHKPQTMHKARGTSYVIAKGVFGFREQVNKGALYVRGLQTLWSQLQQGGQYDGIGRMIVEGDLDFVASTETLLDQYVDRLVELGLQTWATQVAGLRTLFERRRIQ</sequence>
<gene>
    <name evidence="2" type="ORF">OH76DRAFT_1561609</name>
</gene>
<dbReference type="Proteomes" id="UP000256964">
    <property type="component" value="Unassembled WGS sequence"/>
</dbReference>
<keyword evidence="1" id="KW-0812">Transmembrane</keyword>
<evidence type="ECO:0000313" key="2">
    <source>
        <dbReference type="EMBL" id="RDX41384.1"/>
    </source>
</evidence>
<reference evidence="2 3" key="1">
    <citation type="journal article" date="2018" name="Biotechnol. Biofuels">
        <title>Integrative visual omics of the white-rot fungus Polyporus brumalis exposes the biotechnological potential of its oxidative enzymes for delignifying raw plant biomass.</title>
        <authorList>
            <person name="Miyauchi S."/>
            <person name="Rancon A."/>
            <person name="Drula E."/>
            <person name="Hage H."/>
            <person name="Chaduli D."/>
            <person name="Favel A."/>
            <person name="Grisel S."/>
            <person name="Henrissat B."/>
            <person name="Herpoel-Gimbert I."/>
            <person name="Ruiz-Duenas F.J."/>
            <person name="Chevret D."/>
            <person name="Hainaut M."/>
            <person name="Lin J."/>
            <person name="Wang M."/>
            <person name="Pangilinan J."/>
            <person name="Lipzen A."/>
            <person name="Lesage-Meessen L."/>
            <person name="Navarro D."/>
            <person name="Riley R."/>
            <person name="Grigoriev I.V."/>
            <person name="Zhou S."/>
            <person name="Raouche S."/>
            <person name="Rosso M.N."/>
        </authorList>
    </citation>
    <scope>NUCLEOTIDE SEQUENCE [LARGE SCALE GENOMIC DNA]</scope>
    <source>
        <strain evidence="2 3">BRFM 1820</strain>
    </source>
</reference>
<accession>A0A371CM73</accession>
<proteinExistence type="predicted"/>
<keyword evidence="1" id="KW-1133">Transmembrane helix</keyword>
<keyword evidence="1" id="KW-0472">Membrane</keyword>
<keyword evidence="3" id="KW-1185">Reference proteome</keyword>
<evidence type="ECO:0000256" key="1">
    <source>
        <dbReference type="SAM" id="Phobius"/>
    </source>
</evidence>
<dbReference type="EMBL" id="KZ857514">
    <property type="protein sequence ID" value="RDX41384.1"/>
    <property type="molecule type" value="Genomic_DNA"/>
</dbReference>
<feature type="transmembrane region" description="Helical" evidence="1">
    <location>
        <begin position="84"/>
        <end position="106"/>
    </location>
</feature>
<protein>
    <submittedName>
        <fullName evidence="2">Uncharacterized protein</fullName>
    </submittedName>
</protein>